<dbReference type="PANTHER" id="PTHR36156">
    <property type="entry name" value="SLR2101 PROTEIN"/>
    <property type="match status" value="1"/>
</dbReference>
<keyword evidence="2" id="KW-1185">Reference proteome</keyword>
<dbReference type="SUPFAM" id="SSF51182">
    <property type="entry name" value="RmlC-like cupins"/>
    <property type="match status" value="1"/>
</dbReference>
<proteinExistence type="predicted"/>
<evidence type="ECO:0000313" key="2">
    <source>
        <dbReference type="Proteomes" id="UP000279236"/>
    </source>
</evidence>
<dbReference type="InterPro" id="IPR014710">
    <property type="entry name" value="RmlC-like_jellyroll"/>
</dbReference>
<dbReference type="STRING" id="105984.A0A427XV87"/>
<dbReference type="Gene3D" id="2.60.120.10">
    <property type="entry name" value="Jelly Rolls"/>
    <property type="match status" value="1"/>
</dbReference>
<dbReference type="InterPro" id="IPR047142">
    <property type="entry name" value="OryJ/VirC-like"/>
</dbReference>
<sequence>MALHGSFRQIITTHAPGDTDGSKVQVIANPLTLKTGLDGNAAFSPIFASVGVPAKSDHILTPAGISDSMALAPSVVTPNGVNAQVTDLAPNFKVGMHRSNSIDYNVFVSGHAYLITPSASGEEERTLVTAGEVVVQRGTLHAWEAGPEGARWVTVVVAALPVEVGGKPLEEVDF</sequence>
<dbReference type="Proteomes" id="UP000279236">
    <property type="component" value="Unassembled WGS sequence"/>
</dbReference>
<dbReference type="PANTHER" id="PTHR36156:SF2">
    <property type="entry name" value="CUPIN TYPE-2 DOMAIN-CONTAINING PROTEIN"/>
    <property type="match status" value="1"/>
</dbReference>
<dbReference type="GeneID" id="39592254"/>
<comment type="caution">
    <text evidence="1">The sequence shown here is derived from an EMBL/GenBank/DDBJ whole genome shotgun (WGS) entry which is preliminary data.</text>
</comment>
<dbReference type="CDD" id="cd02231">
    <property type="entry name" value="cupin_BLL6423-like"/>
    <property type="match status" value="1"/>
</dbReference>
<evidence type="ECO:0008006" key="3">
    <source>
        <dbReference type="Google" id="ProtNLM"/>
    </source>
</evidence>
<dbReference type="AlphaFoldDB" id="A0A427XV87"/>
<name>A0A427XV87_9TREE</name>
<evidence type="ECO:0000313" key="1">
    <source>
        <dbReference type="EMBL" id="RSH82717.1"/>
    </source>
</evidence>
<gene>
    <name evidence="1" type="ORF">EHS24_007711</name>
</gene>
<organism evidence="1 2">
    <name type="scientific">Apiotrichum porosum</name>
    <dbReference type="NCBI Taxonomy" id="105984"/>
    <lineage>
        <taxon>Eukaryota</taxon>
        <taxon>Fungi</taxon>
        <taxon>Dikarya</taxon>
        <taxon>Basidiomycota</taxon>
        <taxon>Agaricomycotina</taxon>
        <taxon>Tremellomycetes</taxon>
        <taxon>Trichosporonales</taxon>
        <taxon>Trichosporonaceae</taxon>
        <taxon>Apiotrichum</taxon>
    </lineage>
</organism>
<dbReference type="OrthoDB" id="5840532at2759"/>
<reference evidence="1 2" key="1">
    <citation type="submission" date="2018-11" db="EMBL/GenBank/DDBJ databases">
        <title>Genome sequence of Apiotrichum porosum DSM 27194.</title>
        <authorList>
            <person name="Aliyu H."/>
            <person name="Gorte O."/>
            <person name="Ochsenreither K."/>
        </authorList>
    </citation>
    <scope>NUCLEOTIDE SEQUENCE [LARGE SCALE GENOMIC DNA]</scope>
    <source>
        <strain evidence="1 2">DSM 27194</strain>
    </source>
</reference>
<dbReference type="EMBL" id="RSCE01000005">
    <property type="protein sequence ID" value="RSH82717.1"/>
    <property type="molecule type" value="Genomic_DNA"/>
</dbReference>
<dbReference type="RefSeq" id="XP_028476949.1">
    <property type="nucleotide sequence ID" value="XM_028623056.1"/>
</dbReference>
<accession>A0A427XV87</accession>
<protein>
    <recommendedName>
        <fullName evidence="3">Cupin 2 conserved barrel domain-containing protein</fullName>
    </recommendedName>
</protein>
<dbReference type="InterPro" id="IPR011051">
    <property type="entry name" value="RmlC_Cupin_sf"/>
</dbReference>